<dbReference type="EMBL" id="LAZR01001153">
    <property type="protein sequence ID" value="KKN49723.1"/>
    <property type="molecule type" value="Genomic_DNA"/>
</dbReference>
<dbReference type="AlphaFoldDB" id="A0A0F9U7T2"/>
<evidence type="ECO:0000313" key="1">
    <source>
        <dbReference type="EMBL" id="KKN49723.1"/>
    </source>
</evidence>
<protein>
    <submittedName>
        <fullName evidence="1">Uncharacterized protein</fullName>
    </submittedName>
</protein>
<accession>A0A0F9U7T2</accession>
<proteinExistence type="predicted"/>
<reference evidence="1" key="1">
    <citation type="journal article" date="2015" name="Nature">
        <title>Complex archaea that bridge the gap between prokaryotes and eukaryotes.</title>
        <authorList>
            <person name="Spang A."/>
            <person name="Saw J.H."/>
            <person name="Jorgensen S.L."/>
            <person name="Zaremba-Niedzwiedzka K."/>
            <person name="Martijn J."/>
            <person name="Lind A.E."/>
            <person name="van Eijk R."/>
            <person name="Schleper C."/>
            <person name="Guy L."/>
            <person name="Ettema T.J."/>
        </authorList>
    </citation>
    <scope>NUCLEOTIDE SEQUENCE</scope>
</reference>
<organism evidence="1">
    <name type="scientific">marine sediment metagenome</name>
    <dbReference type="NCBI Taxonomy" id="412755"/>
    <lineage>
        <taxon>unclassified sequences</taxon>
        <taxon>metagenomes</taxon>
        <taxon>ecological metagenomes</taxon>
    </lineage>
</organism>
<comment type="caution">
    <text evidence="1">The sequence shown here is derived from an EMBL/GenBank/DDBJ whole genome shotgun (WGS) entry which is preliminary data.</text>
</comment>
<gene>
    <name evidence="1" type="ORF">LCGC14_0639730</name>
</gene>
<sequence length="75" mass="7915">MTESKTCASCAHFEPNERSDGTQGGTCRRYPPTPMILQKNATVLGAGAVGMAGVSPPVDPDFSCGEHLPWPPLSR</sequence>
<name>A0A0F9U7T2_9ZZZZ</name>